<reference evidence="2" key="1">
    <citation type="journal article" date="2015" name="Nat. Genet.">
        <title>The genome and transcriptome of the zoonotic hookworm Ancylostoma ceylanicum identify infection-specific gene families.</title>
        <authorList>
            <person name="Schwarz E.M."/>
            <person name="Hu Y."/>
            <person name="Antoshechkin I."/>
            <person name="Miller M.M."/>
            <person name="Sternberg P.W."/>
            <person name="Aroian R.V."/>
        </authorList>
    </citation>
    <scope>NUCLEOTIDE SEQUENCE</scope>
    <source>
        <strain evidence="2">HY135</strain>
    </source>
</reference>
<protein>
    <submittedName>
        <fullName evidence="1">Uncharacterized protein</fullName>
    </submittedName>
</protein>
<evidence type="ECO:0000313" key="1">
    <source>
        <dbReference type="EMBL" id="EYB95922.1"/>
    </source>
</evidence>
<comment type="caution">
    <text evidence="1">The sequence shown here is derived from an EMBL/GenBank/DDBJ whole genome shotgun (WGS) entry which is preliminary data.</text>
</comment>
<dbReference type="AlphaFoldDB" id="A0A016SZR1"/>
<keyword evidence="2" id="KW-1185">Reference proteome</keyword>
<evidence type="ECO:0000313" key="2">
    <source>
        <dbReference type="Proteomes" id="UP000024635"/>
    </source>
</evidence>
<proteinExistence type="predicted"/>
<name>A0A016SZR1_9BILA</name>
<accession>A0A016SZR1</accession>
<sequence length="306" mass="34638">MAPCGKLTPTLLAVVYLPWPPKDPKKRAWMIRANRRLKLWRRLISENLSDYKEYIEDSLPVFSKAPSASSHSNGSQRVGKNYFQLVERFMLLAMRSRRRMGQTMSIDDAIYSTEIVIQCFTKMNNEDVSVPLRQTFANAMTDFYRAGHGRVAGLQKGQDRLGRLMFTLEREDAAEKPVRGVQAPTEHLGSGLVSLNTTSLEAAIVDHEVVEEQVDTIVANFEGTGDILPSHALMSYLSHLVHFKAAQNECMYNMTYGSIVPSPVPEDADHLNRSGADLRWKLNGLRQAPSQRNHGREELLWIMFCL</sequence>
<dbReference type="Proteomes" id="UP000024635">
    <property type="component" value="Unassembled WGS sequence"/>
</dbReference>
<dbReference type="EMBL" id="JARK01001491">
    <property type="protein sequence ID" value="EYB95922.1"/>
    <property type="molecule type" value="Genomic_DNA"/>
</dbReference>
<organism evidence="1 2">
    <name type="scientific">Ancylostoma ceylanicum</name>
    <dbReference type="NCBI Taxonomy" id="53326"/>
    <lineage>
        <taxon>Eukaryota</taxon>
        <taxon>Metazoa</taxon>
        <taxon>Ecdysozoa</taxon>
        <taxon>Nematoda</taxon>
        <taxon>Chromadorea</taxon>
        <taxon>Rhabditida</taxon>
        <taxon>Rhabditina</taxon>
        <taxon>Rhabditomorpha</taxon>
        <taxon>Strongyloidea</taxon>
        <taxon>Ancylostomatidae</taxon>
        <taxon>Ancylostomatinae</taxon>
        <taxon>Ancylostoma</taxon>
    </lineage>
</organism>
<gene>
    <name evidence="1" type="primary">Acey_s0155.g3094</name>
    <name evidence="1" type="ORF">Y032_0155g3094</name>
</gene>